<dbReference type="Gene3D" id="3.90.25.10">
    <property type="entry name" value="UDP-galactose 4-epimerase, domain 1"/>
    <property type="match status" value="1"/>
</dbReference>
<protein>
    <submittedName>
        <fullName evidence="4">CDP-glucose 4,6-dehydratase</fullName>
        <ecNumber evidence="4">4.2.1.45</ecNumber>
    </submittedName>
</protein>
<proteinExistence type="inferred from homology"/>
<keyword evidence="4" id="KW-0456">Lyase</keyword>
<evidence type="ECO:0000313" key="4">
    <source>
        <dbReference type="EMBL" id="MBB5753948.1"/>
    </source>
</evidence>
<dbReference type="AlphaFoldDB" id="A0A7W9FNN6"/>
<evidence type="ECO:0000259" key="3">
    <source>
        <dbReference type="Pfam" id="PF01370"/>
    </source>
</evidence>
<sequence length="358" mass="37945">MSGADAWRDRRVLVTGHTGFKGAWLILWLERLGARVTGFALPPATQPSLFDLVARGGTAESLTGDVRDLAAVEAAFGRAEPELVFHLAAQSLVRPSYADPLGTYATNVMGTAHVLDAARRRGGVRAVIVVTSDKCYENREQIRAYREGDAMGGHDPYSSSKGCAELVVAAYRASYFADGSTAVASARAGNVIGGGDWSAERLVPDAIRAFTAGRALELRRPEAVRPWQHVLDPLAGYLRLAELLLGPRGRDFAQAWNFGPAAGGEAPVSVVADALAAHWGEGAAWRSAGDPAGPHEAGLLALDSAKARARLGWKSAFGLDEAVARTVDWFKAYRAGADMRAFTLDQIAAHADAREAAA</sequence>
<comment type="similarity">
    <text evidence="2">Belongs to the NAD(P)-dependent epimerase/dehydratase family.</text>
</comment>
<dbReference type="InterPro" id="IPR036291">
    <property type="entry name" value="NAD(P)-bd_dom_sf"/>
</dbReference>
<feature type="domain" description="NAD-dependent epimerase/dehydratase" evidence="3">
    <location>
        <begin position="12"/>
        <end position="242"/>
    </location>
</feature>
<dbReference type="InterPro" id="IPR013445">
    <property type="entry name" value="CDP_4_6_deHydtase"/>
</dbReference>
<dbReference type="InterPro" id="IPR001509">
    <property type="entry name" value="Epimerase_deHydtase"/>
</dbReference>
<dbReference type="EC" id="4.2.1.45" evidence="4"/>
<evidence type="ECO:0000313" key="5">
    <source>
        <dbReference type="Proteomes" id="UP000523821"/>
    </source>
</evidence>
<name>A0A7W9FNN6_9HYPH</name>
<dbReference type="EMBL" id="JACHOO010000006">
    <property type="protein sequence ID" value="MBB5753948.1"/>
    <property type="molecule type" value="Genomic_DNA"/>
</dbReference>
<keyword evidence="5" id="KW-1185">Reference proteome</keyword>
<dbReference type="Gene3D" id="3.40.50.720">
    <property type="entry name" value="NAD(P)-binding Rossmann-like Domain"/>
    <property type="match status" value="1"/>
</dbReference>
<dbReference type="SUPFAM" id="SSF51735">
    <property type="entry name" value="NAD(P)-binding Rossmann-fold domains"/>
    <property type="match status" value="1"/>
</dbReference>
<dbReference type="RefSeq" id="WP_343061162.1">
    <property type="nucleotide sequence ID" value="NZ_JACHOO010000006.1"/>
</dbReference>
<dbReference type="PANTHER" id="PTHR43000">
    <property type="entry name" value="DTDP-D-GLUCOSE 4,6-DEHYDRATASE-RELATED"/>
    <property type="match status" value="1"/>
</dbReference>
<comment type="caution">
    <text evidence="4">The sequence shown here is derived from an EMBL/GenBank/DDBJ whole genome shotgun (WGS) entry which is preliminary data.</text>
</comment>
<reference evidence="4 5" key="1">
    <citation type="submission" date="2020-08" db="EMBL/GenBank/DDBJ databases">
        <title>Genomic Encyclopedia of Type Strains, Phase IV (KMG-IV): sequencing the most valuable type-strain genomes for metagenomic binning, comparative biology and taxonomic classification.</title>
        <authorList>
            <person name="Goeker M."/>
        </authorList>
    </citation>
    <scope>NUCLEOTIDE SEQUENCE [LARGE SCALE GENOMIC DNA]</scope>
    <source>
        <strain evidence="4 5">DSM 16268</strain>
    </source>
</reference>
<evidence type="ECO:0000256" key="2">
    <source>
        <dbReference type="ARBA" id="ARBA00007637"/>
    </source>
</evidence>
<evidence type="ECO:0000256" key="1">
    <source>
        <dbReference type="ARBA" id="ARBA00005125"/>
    </source>
</evidence>
<dbReference type="GO" id="GO:0047733">
    <property type="term" value="F:CDP-glucose 4,6-dehydratase activity"/>
    <property type="evidence" value="ECO:0007669"/>
    <property type="project" value="UniProtKB-EC"/>
</dbReference>
<dbReference type="NCBIfam" id="TIGR02622">
    <property type="entry name" value="CDP_4_6_dhtase"/>
    <property type="match status" value="1"/>
</dbReference>
<dbReference type="Proteomes" id="UP000523821">
    <property type="component" value="Unassembled WGS sequence"/>
</dbReference>
<dbReference type="CDD" id="cd05252">
    <property type="entry name" value="CDP_GD_SDR_e"/>
    <property type="match status" value="1"/>
</dbReference>
<organism evidence="4 5">
    <name type="scientific">Prosthecomicrobium pneumaticum</name>
    <dbReference type="NCBI Taxonomy" id="81895"/>
    <lineage>
        <taxon>Bacteria</taxon>
        <taxon>Pseudomonadati</taxon>
        <taxon>Pseudomonadota</taxon>
        <taxon>Alphaproteobacteria</taxon>
        <taxon>Hyphomicrobiales</taxon>
        <taxon>Kaistiaceae</taxon>
        <taxon>Prosthecomicrobium</taxon>
    </lineage>
</organism>
<accession>A0A7W9FNN6</accession>
<dbReference type="Pfam" id="PF01370">
    <property type="entry name" value="Epimerase"/>
    <property type="match status" value="1"/>
</dbReference>
<gene>
    <name evidence="4" type="ORF">GGQ63_003023</name>
</gene>
<comment type="pathway">
    <text evidence="1">Bacterial outer membrane biogenesis; LPS O-antigen biosynthesis.</text>
</comment>